<protein>
    <submittedName>
        <fullName evidence="2">Uncharacterized protein LOC117206945</fullName>
    </submittedName>
</protein>
<proteinExistence type="predicted"/>
<dbReference type="GeneID" id="117206945"/>
<keyword evidence="1" id="KW-1185">Reference proteome</keyword>
<accession>A0A6P8MIR8</accession>
<dbReference type="Proteomes" id="UP000515164">
    <property type="component" value="Unplaced"/>
</dbReference>
<evidence type="ECO:0000313" key="1">
    <source>
        <dbReference type="Proteomes" id="UP000515164"/>
    </source>
</evidence>
<reference evidence="2" key="1">
    <citation type="submission" date="2025-08" db="UniProtKB">
        <authorList>
            <consortium name="RefSeq"/>
        </authorList>
    </citation>
    <scope>IDENTIFICATION</scope>
    <source>
        <tissue evidence="2">Muscle</tissue>
    </source>
</reference>
<name>A0A6P8MIR8_9HYME</name>
<dbReference type="RefSeq" id="XP_033302565.1">
    <property type="nucleotide sequence ID" value="XM_033446674.1"/>
</dbReference>
<organism evidence="1 2">
    <name type="scientific">Bombus bifarius</name>
    <dbReference type="NCBI Taxonomy" id="103933"/>
    <lineage>
        <taxon>Eukaryota</taxon>
        <taxon>Metazoa</taxon>
        <taxon>Ecdysozoa</taxon>
        <taxon>Arthropoda</taxon>
        <taxon>Hexapoda</taxon>
        <taxon>Insecta</taxon>
        <taxon>Pterygota</taxon>
        <taxon>Neoptera</taxon>
        <taxon>Endopterygota</taxon>
        <taxon>Hymenoptera</taxon>
        <taxon>Apocrita</taxon>
        <taxon>Aculeata</taxon>
        <taxon>Apoidea</taxon>
        <taxon>Anthophila</taxon>
        <taxon>Apidae</taxon>
        <taxon>Bombus</taxon>
        <taxon>Pyrobombus</taxon>
    </lineage>
</organism>
<dbReference type="AlphaFoldDB" id="A0A6P8MIR8"/>
<dbReference type="KEGG" id="bbif:117206945"/>
<gene>
    <name evidence="2" type="primary">LOC117206945</name>
</gene>
<evidence type="ECO:0000313" key="2">
    <source>
        <dbReference type="RefSeq" id="XP_033302565.1"/>
    </source>
</evidence>
<sequence length="749" mass="86633">MTMESRVYDLGNFTSSLSETDGKLYSSIVEDLLIEMNGRELKKFSDSNNTSCCRCRHLLNIPRDLIQTSEKISDYTGECVDDLNFVQSMVWLKSATMFMKTISVEQFHSVFYKQWKNTGKDFNLYSQNLMSDIEEDDHKNLSNSLNDDQQNDTNFDIDSEYISNTDPSRDVHNEKHNTLQPYHQQINQEIGIFTEKGVSPSVFTSSQSLDRFFNVQPCMHQDITMKNYIIQDSDEECSSVSDLIKDSLESQNTNNIVRNEKDKTLLEESDFIKEKSAELFSEDSDVLTRTLFGTRDDLTVASDDNDLSDIILSNKNYSSYKQNCSQLREQLISKSNKQIVKPLTQTCDSNFFNESPIISPNRINNTCSLQEDSAYDTYQLSAEWLPTTNCIYNEDISISPSQKIANITPYEKKDIVNYTHDLESLTIDMTQKNWTSKQNLSCSQQENDKNINDDGEELCAQNRQRYKNLIEDAEYERSSSKRKKLKSVHETTVSKATKKEEKKISSKWLKFTLDTLNVDDIAFKSIKAILMVLQNERIAKQYMRKRCWKDTLEEQAVNAILDYCDVSEAENKTNEYTQEIVQVVTDILDKSIGTSEFNKVTILTHQISIILQLCSSMKVCVEIINYLTAKLKSYGNILISLINNKKADVHSVINQLHIIFYTLNFCLQKYRAVFCNKENNQLEKEEVIPPVVDLWKKQLNFEGIIVKDSIQTRERRWLMILDDFAVIAIENFVQFAKKAQKLVNLLTYE</sequence>